<dbReference type="EMBL" id="CP000916">
    <property type="protein sequence ID" value="ACM22737.1"/>
    <property type="molecule type" value="Genomic_DNA"/>
</dbReference>
<dbReference type="NCBIfam" id="NF006761">
    <property type="entry name" value="PRK09282.1"/>
    <property type="match status" value="1"/>
</dbReference>
<dbReference type="InterPro" id="IPR005776">
    <property type="entry name" value="OadA"/>
</dbReference>
<keyword evidence="1" id="KW-0092">Biotin</keyword>
<dbReference type="PROSITE" id="PS50991">
    <property type="entry name" value="PYR_CT"/>
    <property type="match status" value="1"/>
</dbReference>
<gene>
    <name evidence="3" type="ordered locus">CTN_0561</name>
</gene>
<dbReference type="Gene3D" id="3.20.20.70">
    <property type="entry name" value="Aldolase class I"/>
    <property type="match status" value="1"/>
</dbReference>
<dbReference type="CDD" id="cd07937">
    <property type="entry name" value="DRE_TIM_PC_TC_5S"/>
    <property type="match status" value="1"/>
</dbReference>
<evidence type="ECO:0000256" key="1">
    <source>
        <dbReference type="ARBA" id="ARBA00023267"/>
    </source>
</evidence>
<dbReference type="GO" id="GO:0004736">
    <property type="term" value="F:pyruvate carboxylase activity"/>
    <property type="evidence" value="ECO:0007669"/>
    <property type="project" value="TreeGrafter"/>
</dbReference>
<feature type="domain" description="Pyruvate carboxyltransferase" evidence="2">
    <location>
        <begin position="3"/>
        <end position="264"/>
    </location>
</feature>
<dbReference type="InterPro" id="IPR055268">
    <property type="entry name" value="PCB-like"/>
</dbReference>
<dbReference type="KEGG" id="tna:CTN_0561"/>
<evidence type="ECO:0000259" key="2">
    <source>
        <dbReference type="PROSITE" id="PS50991"/>
    </source>
</evidence>
<organism evidence="3 4">
    <name type="scientific">Thermotoga neapolitana (strain ATCC 49049 / DSM 4359 / NBRC 107923 / NS-E)</name>
    <dbReference type="NCBI Taxonomy" id="309803"/>
    <lineage>
        <taxon>Bacteria</taxon>
        <taxon>Thermotogati</taxon>
        <taxon>Thermotogota</taxon>
        <taxon>Thermotogae</taxon>
        <taxon>Thermotogales</taxon>
        <taxon>Thermotogaceae</taxon>
        <taxon>Thermotoga</taxon>
    </lineage>
</organism>
<reference evidence="3 4" key="1">
    <citation type="journal article" date="2009" name="Biosci. Biotechnol. Biochem.">
        <title>WeGAS: a web-based microbial genome annotation system.</title>
        <authorList>
            <person name="Lee D."/>
            <person name="Seo H."/>
            <person name="Park C."/>
            <person name="Park K."/>
        </authorList>
    </citation>
    <scope>NUCLEOTIDE SEQUENCE [LARGE SCALE GENOMIC DNA]</scope>
    <source>
        <strain evidence="4">ATCC 49049 / DSM 4359 / NBRC 107923 / NS-E</strain>
    </source>
</reference>
<dbReference type="InterPro" id="IPR003379">
    <property type="entry name" value="Carboxylase_cons_dom"/>
</dbReference>
<proteinExistence type="predicted"/>
<sequence length="465" mass="53300">MKRMFVDTTLRDGHQSLIATRMKTEDMLPALEAFDRMNFHSMEVWGGATFDVAVRFLNEDPWERLKKIRKGLKNTRIQMLLRGQNLVGYRHYADDVVELFIKKVAEYGLDIIRIFDALNDERNLQKAIEESKKHGLHVQGAISYTVSPVHTLEYYLEFARKLVDMGVDSICIKDMAGLLTPKRAYELVKALKEKFSVPVEVHSHCTTGFAPLAYQAAFEAGADFFDTAISPFSMGTSQPAFESMYYAFKGNGKEDFDREALKFLVEHFTKVRARYVEYDVGMKYPDSRIIFSQIPGGMYSNLLKQLKEQRMEHLLDKVLEEVPRVQKDLGYPPLVTPTSQIVGVQAFLNVVYGRYERITNETKNYVKGLYGRPPAPIDPELVKKILGDEKPIDCRPADLLEPELEKAREELGVLVETDEDLLIAVILGEVGKKFLRKRYEEKIGVDFNYLESLSDFTDDMPVYPI</sequence>
<dbReference type="GO" id="GO:0006814">
    <property type="term" value="P:sodium ion transport"/>
    <property type="evidence" value="ECO:0007669"/>
    <property type="project" value="InterPro"/>
</dbReference>
<dbReference type="eggNOG" id="COG5016">
    <property type="taxonomic scope" value="Bacteria"/>
</dbReference>
<name>B9K704_THENN</name>
<dbReference type="NCBIfam" id="NF010644">
    <property type="entry name" value="PRK14041.1"/>
    <property type="match status" value="1"/>
</dbReference>
<dbReference type="NCBIfam" id="TIGR01108">
    <property type="entry name" value="oadA"/>
    <property type="match status" value="1"/>
</dbReference>
<keyword evidence="4" id="KW-1185">Reference proteome</keyword>
<dbReference type="PANTHER" id="PTHR43778">
    <property type="entry name" value="PYRUVATE CARBOXYLASE"/>
    <property type="match status" value="1"/>
</dbReference>
<dbReference type="STRING" id="309803.CTN_0561"/>
<accession>B9K704</accession>
<dbReference type="GO" id="GO:0005737">
    <property type="term" value="C:cytoplasm"/>
    <property type="evidence" value="ECO:0007669"/>
    <property type="project" value="TreeGrafter"/>
</dbReference>
<evidence type="ECO:0000313" key="4">
    <source>
        <dbReference type="Proteomes" id="UP000000445"/>
    </source>
</evidence>
<evidence type="ECO:0000313" key="3">
    <source>
        <dbReference type="EMBL" id="ACM22737.1"/>
    </source>
</evidence>
<dbReference type="Pfam" id="PF00682">
    <property type="entry name" value="HMGL-like"/>
    <property type="match status" value="1"/>
</dbReference>
<dbReference type="Pfam" id="PF02436">
    <property type="entry name" value="PYC_OADA"/>
    <property type="match status" value="1"/>
</dbReference>
<dbReference type="AlphaFoldDB" id="B9K704"/>
<protein>
    <submittedName>
        <fullName evidence="3">Oxaloacetate decarboxylase, alpha subunit</fullName>
    </submittedName>
</protein>
<dbReference type="PANTHER" id="PTHR43778:SF2">
    <property type="entry name" value="PYRUVATE CARBOXYLASE, MITOCHONDRIAL"/>
    <property type="match status" value="1"/>
</dbReference>
<dbReference type="SUPFAM" id="SSF89000">
    <property type="entry name" value="post-HMGL domain-like"/>
    <property type="match status" value="1"/>
</dbReference>
<dbReference type="GO" id="GO:0008948">
    <property type="term" value="F:oxaloacetate decarboxylase activity"/>
    <property type="evidence" value="ECO:0007669"/>
    <property type="project" value="InterPro"/>
</dbReference>
<dbReference type="HOGENOM" id="CLU_000395_4_2_0"/>
<dbReference type="SUPFAM" id="SSF51569">
    <property type="entry name" value="Aldolase"/>
    <property type="match status" value="1"/>
</dbReference>
<dbReference type="GO" id="GO:0006094">
    <property type="term" value="P:gluconeogenesis"/>
    <property type="evidence" value="ECO:0007669"/>
    <property type="project" value="TreeGrafter"/>
</dbReference>
<dbReference type="InterPro" id="IPR013785">
    <property type="entry name" value="Aldolase_TIM"/>
</dbReference>
<dbReference type="InterPro" id="IPR000891">
    <property type="entry name" value="PYR_CT"/>
</dbReference>
<dbReference type="Proteomes" id="UP000000445">
    <property type="component" value="Chromosome"/>
</dbReference>